<dbReference type="HOGENOM" id="CLU_046662_0_0_11"/>
<evidence type="ECO:0000256" key="4">
    <source>
        <dbReference type="ARBA" id="ARBA00023136"/>
    </source>
</evidence>
<name>M1NQ66_9CORY</name>
<feature type="transmembrane region" description="Helical" evidence="6">
    <location>
        <begin position="78"/>
        <end position="96"/>
    </location>
</feature>
<organism evidence="8 9">
    <name type="scientific">Corynebacterium halotolerans YIM 70093 = DSM 44683</name>
    <dbReference type="NCBI Taxonomy" id="1121362"/>
    <lineage>
        <taxon>Bacteria</taxon>
        <taxon>Bacillati</taxon>
        <taxon>Actinomycetota</taxon>
        <taxon>Actinomycetes</taxon>
        <taxon>Mycobacteriales</taxon>
        <taxon>Corynebacteriaceae</taxon>
        <taxon>Corynebacterium</taxon>
    </lineage>
</organism>
<dbReference type="KEGG" id="chn:A605_12560"/>
<evidence type="ECO:0000256" key="1">
    <source>
        <dbReference type="ARBA" id="ARBA00004141"/>
    </source>
</evidence>
<feature type="transmembrane region" description="Helical" evidence="6">
    <location>
        <begin position="53"/>
        <end position="71"/>
    </location>
</feature>
<keyword evidence="3 6" id="KW-1133">Transmembrane helix</keyword>
<dbReference type="Pfam" id="PF13515">
    <property type="entry name" value="FUSC_2"/>
    <property type="match status" value="1"/>
</dbReference>
<comment type="subcellular location">
    <subcellularLocation>
        <location evidence="1">Membrane</location>
        <topology evidence="1">Multi-pass membrane protein</topology>
    </subcellularLocation>
</comment>
<feature type="domain" description="Integral membrane bound transporter" evidence="7">
    <location>
        <begin position="43"/>
        <end position="165"/>
    </location>
</feature>
<feature type="compositionally biased region" description="Basic and acidic residues" evidence="5">
    <location>
        <begin position="397"/>
        <end position="408"/>
    </location>
</feature>
<accession>M1NQ66</accession>
<feature type="region of interest" description="Disordered" evidence="5">
    <location>
        <begin position="375"/>
        <end position="408"/>
    </location>
</feature>
<dbReference type="GO" id="GO:0016020">
    <property type="term" value="C:membrane"/>
    <property type="evidence" value="ECO:0007669"/>
    <property type="project" value="UniProtKB-SubCell"/>
</dbReference>
<keyword evidence="2 6" id="KW-0812">Transmembrane</keyword>
<proteinExistence type="predicted"/>
<dbReference type="eggNOG" id="COG4129">
    <property type="taxonomic scope" value="Bacteria"/>
</dbReference>
<dbReference type="OrthoDB" id="5198202at2"/>
<protein>
    <recommendedName>
        <fullName evidence="7">Integral membrane bound transporter domain-containing protein</fullName>
    </recommendedName>
</protein>
<evidence type="ECO:0000256" key="2">
    <source>
        <dbReference type="ARBA" id="ARBA00022692"/>
    </source>
</evidence>
<feature type="transmembrane region" description="Helical" evidence="6">
    <location>
        <begin position="30"/>
        <end position="47"/>
    </location>
</feature>
<dbReference type="InterPro" id="IPR049453">
    <property type="entry name" value="Memb_transporter_dom"/>
</dbReference>
<dbReference type="STRING" id="1121362.A605_12560"/>
<dbReference type="AlphaFoldDB" id="M1NQ66"/>
<dbReference type="Proteomes" id="UP000011723">
    <property type="component" value="Chromosome"/>
</dbReference>
<evidence type="ECO:0000256" key="6">
    <source>
        <dbReference type="SAM" id="Phobius"/>
    </source>
</evidence>
<dbReference type="RefSeq" id="WP_015401923.1">
    <property type="nucleotide sequence ID" value="NC_020302.1"/>
</dbReference>
<feature type="transmembrane region" description="Helical" evidence="6">
    <location>
        <begin position="125"/>
        <end position="141"/>
    </location>
</feature>
<evidence type="ECO:0000256" key="3">
    <source>
        <dbReference type="ARBA" id="ARBA00022989"/>
    </source>
</evidence>
<gene>
    <name evidence="8" type="ORF">A605_12560</name>
</gene>
<evidence type="ECO:0000313" key="8">
    <source>
        <dbReference type="EMBL" id="AGF73508.1"/>
    </source>
</evidence>
<sequence length="408" mass="43832">MAKLRIGTLERLKVVEGSMQSRARRVRKRIGPILQAAVAAGVAYWVAQDVFGHPVPFFAPIAVVIILSLSGGERIRRAVELSVGCSVGVGVGDLLFPLLGPGAWQIAVAVGVSLFLASFLSKSQLVTNQVAIGSILIATIMPPGTAGGGPERMFDAIIGSVIGLLTIALIPTSPLGQARQEVSKVLGIASSVLDDVATALEKGDARALDEALTAVRNSQNDINTMLAAAKTGRETSTLSPLLWGWRRRVRSLERILQPVDNAIRNVRVLARRALVLCEDGDQVSQRQINIIDELADITASLSDLYESHGEVNEATEIPELVRRLRVMGARADMGVVNDEAVLSEYVVLAQSRSIVSDLLQVCGMSRESSLAMLAPTSRHPAYPPEVWKELADEDDNRNEGGDEDRGRR</sequence>
<evidence type="ECO:0000259" key="7">
    <source>
        <dbReference type="Pfam" id="PF13515"/>
    </source>
</evidence>
<evidence type="ECO:0000313" key="9">
    <source>
        <dbReference type="Proteomes" id="UP000011723"/>
    </source>
</evidence>
<feature type="transmembrane region" description="Helical" evidence="6">
    <location>
        <begin position="153"/>
        <end position="170"/>
    </location>
</feature>
<keyword evidence="4 6" id="KW-0472">Membrane</keyword>
<dbReference type="EMBL" id="CP003697">
    <property type="protein sequence ID" value="AGF73508.1"/>
    <property type="molecule type" value="Genomic_DNA"/>
</dbReference>
<dbReference type="PATRIC" id="fig|1121362.3.peg.2553"/>
<evidence type="ECO:0000256" key="5">
    <source>
        <dbReference type="SAM" id="MobiDB-lite"/>
    </source>
</evidence>
<keyword evidence="9" id="KW-1185">Reference proteome</keyword>
<reference evidence="8 9" key="1">
    <citation type="journal article" date="2012" name="Stand. Genomic Sci.">
        <title>Genome sequence of the halotolerant bacterium Corynebacterium halotolerans type strain YIM 70093(T) (= DSM 44683(T)).</title>
        <authorList>
            <person name="Ruckert C."/>
            <person name="Albersmeier A."/>
            <person name="Al-Dilaimi A."/>
            <person name="Niehaus K."/>
            <person name="Szczepanowski R."/>
            <person name="Kalinowski J."/>
        </authorList>
    </citation>
    <scope>NUCLEOTIDE SEQUENCE [LARGE SCALE GENOMIC DNA]</scope>
    <source>
        <strain evidence="8">YIM 70093</strain>
    </source>
</reference>